<evidence type="ECO:0000313" key="2">
    <source>
        <dbReference type="Proteomes" id="UP000005092"/>
    </source>
</evidence>
<dbReference type="AlphaFoldDB" id="J0H9B7"/>
<reference evidence="1 2" key="1">
    <citation type="submission" date="2012-02" db="EMBL/GenBank/DDBJ databases">
        <title>Improved High-Quality Draft Sequence of Rhizobium leguminosarum bv. trifolii WSM597.</title>
        <authorList>
            <consortium name="US DOE Joint Genome Institute"/>
            <person name="Lucas S."/>
            <person name="Han J."/>
            <person name="Lapidus A."/>
            <person name="Cheng J.-F."/>
            <person name="Goodwin L."/>
            <person name="Pitluck S."/>
            <person name="Peters L."/>
            <person name="Ovchinnikova G."/>
            <person name="Held B."/>
            <person name="Detter J.C."/>
            <person name="Han C."/>
            <person name="Tapia R."/>
            <person name="Land M."/>
            <person name="Hauser L."/>
            <person name="Kyrpides N."/>
            <person name="Ivanova N."/>
            <person name="Pagani I."/>
            <person name="Brau L."/>
            <person name="Yates R."/>
            <person name="O'Hara G."/>
            <person name="Rui T."/>
            <person name="Howieson J."/>
            <person name="Reeve W."/>
            <person name="Woyke T."/>
        </authorList>
    </citation>
    <scope>NUCLEOTIDE SEQUENCE [LARGE SCALE GENOMIC DNA]</scope>
    <source>
        <strain evidence="1 2">WSM597</strain>
    </source>
</reference>
<organism evidence="1 2">
    <name type="scientific">Rhizobium leguminosarum bv. trifolii WSM597</name>
    <dbReference type="NCBI Taxonomy" id="754764"/>
    <lineage>
        <taxon>Bacteria</taxon>
        <taxon>Pseudomonadati</taxon>
        <taxon>Pseudomonadota</taxon>
        <taxon>Alphaproteobacteria</taxon>
        <taxon>Hyphomicrobiales</taxon>
        <taxon>Rhizobiaceae</taxon>
        <taxon>Rhizobium/Agrobacterium group</taxon>
        <taxon>Rhizobium</taxon>
    </lineage>
</organism>
<evidence type="ECO:0000313" key="1">
    <source>
        <dbReference type="EMBL" id="EJB06985.1"/>
    </source>
</evidence>
<dbReference type="Proteomes" id="UP000005092">
    <property type="component" value="Unassembled WGS sequence"/>
</dbReference>
<accession>J0H9B7</accession>
<name>J0H9B7_RHILT</name>
<protein>
    <submittedName>
        <fullName evidence="1">Uncharacterized protein</fullName>
    </submittedName>
</protein>
<dbReference type="EMBL" id="JH719381">
    <property type="protein sequence ID" value="EJB06985.1"/>
    <property type="molecule type" value="Genomic_DNA"/>
</dbReference>
<dbReference type="RefSeq" id="WP_003592414.1">
    <property type="nucleotide sequence ID" value="NZ_JH719381.1"/>
</dbReference>
<dbReference type="OrthoDB" id="7340968at2"/>
<dbReference type="Gene3D" id="3.30.40.220">
    <property type="match status" value="1"/>
</dbReference>
<gene>
    <name evidence="1" type="ORF">Rleg9DRAFT_5954</name>
</gene>
<proteinExistence type="predicted"/>
<sequence length="338" mass="38481">MRVIAAVFGEENFLWPYCKENATVATLNRVEAQRLWEARDKEGYIQDGMKQKTVRGVLATRQVASTWYGLMTTVSDTSGDVWIHKEDDRIWWTTSKADPAYYIRDVVEPVGAKRRVVVCHKPCDPWKNVGLKGQPLLWHTLHPKAKDFLTTQSTLRPLGAENAAYALALIAGDPLDWWHSQTEWKQKFDAARTKQAEVTYVVGQAKAAYKMAYEVMPEKRMADTAFKTGQFSNGQKVDRTMKNKDVLFPDRTTLSNYITALLEMQENYCALTGLRMDYAEDGGDPELYCSLDRIDSDGHYAEGNLQVVCRFANRWKGAGDDVSFKRLIDVIRNDSVVE</sequence>
<dbReference type="HOGENOM" id="CLU_841014_0_0_5"/>